<dbReference type="STRING" id="402676.B6K661"/>
<dbReference type="InterPro" id="IPR002125">
    <property type="entry name" value="CMP_dCMP_dom"/>
</dbReference>
<name>B6K661_SCHJY</name>
<keyword evidence="7" id="KW-1185">Reference proteome</keyword>
<dbReference type="InterPro" id="IPR016192">
    <property type="entry name" value="APOBEC/CMP_deaminase_Zn-bd"/>
</dbReference>
<dbReference type="PROSITE" id="PS51747">
    <property type="entry name" value="CYT_DCMP_DEAMINASES_2"/>
    <property type="match status" value="1"/>
</dbReference>
<dbReference type="GO" id="GO:0008270">
    <property type="term" value="F:zinc ion binding"/>
    <property type="evidence" value="ECO:0007669"/>
    <property type="project" value="InterPro"/>
</dbReference>
<dbReference type="HOGENOM" id="CLU_710102_0_0_1"/>
<dbReference type="eggNOG" id="KOG1018">
    <property type="taxonomic scope" value="Eukaryota"/>
</dbReference>
<dbReference type="GO" id="GO:0016301">
    <property type="term" value="F:kinase activity"/>
    <property type="evidence" value="ECO:0007669"/>
    <property type="project" value="InterPro"/>
</dbReference>
<dbReference type="Gene3D" id="3.40.140.10">
    <property type="entry name" value="Cytidine Deaminase, domain 2"/>
    <property type="match status" value="1"/>
</dbReference>
<dbReference type="OrthoDB" id="1701769at2759"/>
<protein>
    <submittedName>
        <fullName evidence="5">tRNA specific adenosine deaminase subunit Tad2</fullName>
    </submittedName>
</protein>
<dbReference type="GO" id="GO:0052717">
    <property type="term" value="F:tRNA-specific adenosine-34 deaminase activity"/>
    <property type="evidence" value="ECO:0000318"/>
    <property type="project" value="GO_Central"/>
</dbReference>
<dbReference type="InterPro" id="IPR027417">
    <property type="entry name" value="P-loop_NTPase"/>
</dbReference>
<dbReference type="AlphaFoldDB" id="B6K661"/>
<evidence type="ECO:0000256" key="3">
    <source>
        <dbReference type="ARBA" id="ARBA00022833"/>
    </source>
</evidence>
<dbReference type="PRINTS" id="PR00988">
    <property type="entry name" value="URIDINKINASE"/>
</dbReference>
<dbReference type="GO" id="GO:0052718">
    <property type="term" value="C:tRNA-specific adenosine-34 deaminase complex"/>
    <property type="evidence" value="ECO:0007669"/>
    <property type="project" value="EnsemblFungi"/>
</dbReference>
<dbReference type="GO" id="GO:0002100">
    <property type="term" value="P:tRNA wobble adenosine to inosine editing"/>
    <property type="evidence" value="ECO:0000318"/>
    <property type="project" value="GO_Central"/>
</dbReference>
<evidence type="ECO:0000313" key="7">
    <source>
        <dbReference type="Proteomes" id="UP000001744"/>
    </source>
</evidence>
<sequence length="365" mass="41739">MTSSNTFIVAIAGGPVSGKKTLCKELEQRLQHLNHPVNSHTIHMSSFLLPNNKNRFDLNSYDIKALKYVLEQAKNGANVLELPNGEKITLEGEKNRFLLVEGYYLLVNELLDCFTLKVFMYADSDTRLQRCVIQRVHEQHEDLETVLQEFIQAGKPCYELMMHPTRENADVIFPQKENIDNAIKFLFCYIQDLLDESLKSGLVSENKAMFSEENSVHHQFMKEALNMAELALKWNEVPGIQHAELVAVEDILKRYPPSIFEEVTLYVTVEPCLMCAAALKQLHIKEVYFGCGNDRFGGCGSVFSINKDPSVDPPYPVYPGLYRAEAIMLMRQFYVQENTKAPVPKTKKQRILKLEIDEFDSSKYA</sequence>
<evidence type="ECO:0000313" key="6">
    <source>
        <dbReference type="JaponicusDB" id="SJAG_04189"/>
    </source>
</evidence>
<dbReference type="PROSITE" id="PS00903">
    <property type="entry name" value="CYT_DCMP_DEAMINASES_1"/>
    <property type="match status" value="1"/>
</dbReference>
<evidence type="ECO:0000313" key="5">
    <source>
        <dbReference type="EMBL" id="EEB09015.1"/>
    </source>
</evidence>
<keyword evidence="2" id="KW-0378">Hydrolase</keyword>
<dbReference type="SUPFAM" id="SSF53927">
    <property type="entry name" value="Cytidine deaminase-like"/>
    <property type="match status" value="1"/>
</dbReference>
<keyword evidence="1" id="KW-0479">Metal-binding</keyword>
<dbReference type="SUPFAM" id="SSF52540">
    <property type="entry name" value="P-loop containing nucleoside triphosphate hydrolases"/>
    <property type="match status" value="1"/>
</dbReference>
<dbReference type="PANTHER" id="PTHR11079">
    <property type="entry name" value="CYTOSINE DEAMINASE FAMILY MEMBER"/>
    <property type="match status" value="1"/>
</dbReference>
<dbReference type="CDD" id="cd01285">
    <property type="entry name" value="nucleoside_deaminase"/>
    <property type="match status" value="1"/>
</dbReference>
<evidence type="ECO:0000259" key="4">
    <source>
        <dbReference type="PROSITE" id="PS51747"/>
    </source>
</evidence>
<feature type="domain" description="CMP/dCMP-type deaminase" evidence="4">
    <location>
        <begin position="188"/>
        <end position="301"/>
    </location>
</feature>
<dbReference type="PANTHER" id="PTHR11079:SF149">
    <property type="entry name" value="TRNA-SPECIFIC ADENOSINE DEAMINASE 2"/>
    <property type="match status" value="1"/>
</dbReference>
<gene>
    <name evidence="6" type="primary">tad2</name>
    <name evidence="5" type="ORF">SJAG_04189</name>
</gene>
<dbReference type="RefSeq" id="XP_002175308.1">
    <property type="nucleotide sequence ID" value="XM_002175272.1"/>
</dbReference>
<dbReference type="VEuPathDB" id="FungiDB:SJAG_04189"/>
<dbReference type="InterPro" id="IPR006083">
    <property type="entry name" value="PRK/URK"/>
</dbReference>
<dbReference type="Proteomes" id="UP000001744">
    <property type="component" value="Unassembled WGS sequence"/>
</dbReference>
<dbReference type="Pfam" id="PF00485">
    <property type="entry name" value="PRK"/>
    <property type="match status" value="1"/>
</dbReference>
<organism evidence="5 7">
    <name type="scientific">Schizosaccharomyces japonicus (strain yFS275 / FY16936)</name>
    <name type="common">Fission yeast</name>
    <dbReference type="NCBI Taxonomy" id="402676"/>
    <lineage>
        <taxon>Eukaryota</taxon>
        <taxon>Fungi</taxon>
        <taxon>Dikarya</taxon>
        <taxon>Ascomycota</taxon>
        <taxon>Taphrinomycotina</taxon>
        <taxon>Schizosaccharomycetes</taxon>
        <taxon>Schizosaccharomycetales</taxon>
        <taxon>Schizosaccharomycetaceae</taxon>
        <taxon>Schizosaccharomyces</taxon>
    </lineage>
</organism>
<evidence type="ECO:0000256" key="2">
    <source>
        <dbReference type="ARBA" id="ARBA00022801"/>
    </source>
</evidence>
<dbReference type="EMBL" id="KE651167">
    <property type="protein sequence ID" value="EEB09015.1"/>
    <property type="molecule type" value="Genomic_DNA"/>
</dbReference>
<keyword evidence="3" id="KW-0862">Zinc</keyword>
<dbReference type="GeneID" id="7050584"/>
<dbReference type="JaponicusDB" id="SJAG_04189">
    <property type="gene designation" value="tad2"/>
</dbReference>
<proteinExistence type="predicted"/>
<evidence type="ECO:0000256" key="1">
    <source>
        <dbReference type="ARBA" id="ARBA00022723"/>
    </source>
</evidence>
<dbReference type="Pfam" id="PF00383">
    <property type="entry name" value="dCMP_cyt_deam_1"/>
    <property type="match status" value="1"/>
</dbReference>
<dbReference type="OMA" id="YMKLAHE"/>
<accession>B6K661</accession>
<dbReference type="Gene3D" id="3.40.50.300">
    <property type="entry name" value="P-loop containing nucleotide triphosphate hydrolases"/>
    <property type="match status" value="1"/>
</dbReference>
<dbReference type="GO" id="GO:0005524">
    <property type="term" value="F:ATP binding"/>
    <property type="evidence" value="ECO:0007669"/>
    <property type="project" value="InterPro"/>
</dbReference>
<dbReference type="InterPro" id="IPR016193">
    <property type="entry name" value="Cytidine_deaminase-like"/>
</dbReference>
<reference evidence="5 7" key="1">
    <citation type="journal article" date="2011" name="Science">
        <title>Comparative functional genomics of the fission yeasts.</title>
        <authorList>
            <person name="Rhind N."/>
            <person name="Chen Z."/>
            <person name="Yassour M."/>
            <person name="Thompson D.A."/>
            <person name="Haas B.J."/>
            <person name="Habib N."/>
            <person name="Wapinski I."/>
            <person name="Roy S."/>
            <person name="Lin M.F."/>
            <person name="Heiman D.I."/>
            <person name="Young S.K."/>
            <person name="Furuya K."/>
            <person name="Guo Y."/>
            <person name="Pidoux A."/>
            <person name="Chen H.M."/>
            <person name="Robbertse B."/>
            <person name="Goldberg J.M."/>
            <person name="Aoki K."/>
            <person name="Bayne E.H."/>
            <person name="Berlin A.M."/>
            <person name="Desjardins C.A."/>
            <person name="Dobbs E."/>
            <person name="Dukaj L."/>
            <person name="Fan L."/>
            <person name="FitzGerald M.G."/>
            <person name="French C."/>
            <person name="Gujja S."/>
            <person name="Hansen K."/>
            <person name="Keifenheim D."/>
            <person name="Levin J.Z."/>
            <person name="Mosher R.A."/>
            <person name="Mueller C.A."/>
            <person name="Pfiffner J."/>
            <person name="Priest M."/>
            <person name="Russ C."/>
            <person name="Smialowska A."/>
            <person name="Swoboda P."/>
            <person name="Sykes S.M."/>
            <person name="Vaughn M."/>
            <person name="Vengrova S."/>
            <person name="Yoder R."/>
            <person name="Zeng Q."/>
            <person name="Allshire R."/>
            <person name="Baulcombe D."/>
            <person name="Birren B.W."/>
            <person name="Brown W."/>
            <person name="Ekwall K."/>
            <person name="Kellis M."/>
            <person name="Leatherwood J."/>
            <person name="Levin H."/>
            <person name="Margalit H."/>
            <person name="Martienssen R."/>
            <person name="Nieduszynski C.A."/>
            <person name="Spatafora J.W."/>
            <person name="Friedman N."/>
            <person name="Dalgaard J.Z."/>
            <person name="Baumann P."/>
            <person name="Niki H."/>
            <person name="Regev A."/>
            <person name="Nusbaum C."/>
        </authorList>
    </citation>
    <scope>NUCLEOTIDE SEQUENCE [LARGE SCALE GENOMIC DNA]</scope>
    <source>
        <strain evidence="7">yFS275 / FY16936</strain>
    </source>
</reference>